<accession>A0A2T0SE92</accession>
<dbReference type="Proteomes" id="UP000238375">
    <property type="component" value="Unassembled WGS sequence"/>
</dbReference>
<evidence type="ECO:0000256" key="1">
    <source>
        <dbReference type="SAM" id="SignalP"/>
    </source>
</evidence>
<dbReference type="OrthoDB" id="1163828at2"/>
<feature type="signal peptide" evidence="1">
    <location>
        <begin position="1"/>
        <end position="20"/>
    </location>
</feature>
<dbReference type="AlphaFoldDB" id="A0A2T0SE92"/>
<sequence>MKKCLLPCLLLISAQSLVLAQSQIVTPDNQVVSIQSVSGNVNLFIGQSTSAVIGGTYNTFVGSQSGQGNTSGSYNTYLGYKAGAPNTVGSHNTFVGYEAGKLNTDGSDNVFIGFNAGSGSQRGSRNLIIGPNAGFDAIGGGDNTLIGSNAIGVGAGLSNATAIGANARVLSSNAMVLGNNVNVGIGTSAPQNRLELTAGVDGSSGLRLTNMTAHSPASAGTAGKFLTVSDKGDVLLGSQLSAVATRVQPASESQWADYVFEPTYQPQPLAEVEQYVRQHRHLPGIPSASQMVKEGTDLMTLLTTLVQKNEELTLHLIEQQKRIDQLEKEVKARKK</sequence>
<name>A0A2T0SE92_9BACT</name>
<dbReference type="RefSeq" id="WP_106139815.1">
    <property type="nucleotide sequence ID" value="NZ_PVTE01000022.1"/>
</dbReference>
<protein>
    <submittedName>
        <fullName evidence="2">Uncharacterized protein</fullName>
    </submittedName>
</protein>
<feature type="chain" id="PRO_5015590960" evidence="1">
    <location>
        <begin position="21"/>
        <end position="335"/>
    </location>
</feature>
<keyword evidence="3" id="KW-1185">Reference proteome</keyword>
<proteinExistence type="predicted"/>
<evidence type="ECO:0000313" key="3">
    <source>
        <dbReference type="Proteomes" id="UP000238375"/>
    </source>
</evidence>
<organism evidence="2 3">
    <name type="scientific">Spirosoma oryzae</name>
    <dbReference type="NCBI Taxonomy" id="1469603"/>
    <lineage>
        <taxon>Bacteria</taxon>
        <taxon>Pseudomonadati</taxon>
        <taxon>Bacteroidota</taxon>
        <taxon>Cytophagia</taxon>
        <taxon>Cytophagales</taxon>
        <taxon>Cytophagaceae</taxon>
        <taxon>Spirosoma</taxon>
    </lineage>
</organism>
<keyword evidence="1" id="KW-0732">Signal</keyword>
<gene>
    <name evidence="2" type="ORF">CLV58_12215</name>
</gene>
<reference evidence="2 3" key="1">
    <citation type="submission" date="2018-03" db="EMBL/GenBank/DDBJ databases">
        <title>Genomic Encyclopedia of Archaeal and Bacterial Type Strains, Phase II (KMG-II): from individual species to whole genera.</title>
        <authorList>
            <person name="Goeker M."/>
        </authorList>
    </citation>
    <scope>NUCLEOTIDE SEQUENCE [LARGE SCALE GENOMIC DNA]</scope>
    <source>
        <strain evidence="2 3">DSM 28354</strain>
    </source>
</reference>
<comment type="caution">
    <text evidence="2">The sequence shown here is derived from an EMBL/GenBank/DDBJ whole genome shotgun (WGS) entry which is preliminary data.</text>
</comment>
<dbReference type="EMBL" id="PVTE01000022">
    <property type="protein sequence ID" value="PRY31720.1"/>
    <property type="molecule type" value="Genomic_DNA"/>
</dbReference>
<evidence type="ECO:0000313" key="2">
    <source>
        <dbReference type="EMBL" id="PRY31720.1"/>
    </source>
</evidence>